<evidence type="ECO:0000256" key="9">
    <source>
        <dbReference type="ARBA" id="ARBA00022843"/>
    </source>
</evidence>
<feature type="zinc finger region" description="TRAF-type" evidence="11">
    <location>
        <begin position="102"/>
        <end position="148"/>
    </location>
</feature>
<name>A0AAN0JP65_AMPQE</name>
<dbReference type="PANTHER" id="PTHR10131">
    <property type="entry name" value="TNF RECEPTOR ASSOCIATED FACTOR"/>
    <property type="match status" value="1"/>
</dbReference>
<dbReference type="KEGG" id="aqu:100632088"/>
<keyword evidence="5 11" id="KW-0479">Metal-binding</keyword>
<organism evidence="15 16">
    <name type="scientific">Amphimedon queenslandica</name>
    <name type="common">Sponge</name>
    <dbReference type="NCBI Taxonomy" id="400682"/>
    <lineage>
        <taxon>Eukaryota</taxon>
        <taxon>Metazoa</taxon>
        <taxon>Porifera</taxon>
        <taxon>Demospongiae</taxon>
        <taxon>Heteroscleromorpha</taxon>
        <taxon>Haplosclerida</taxon>
        <taxon>Niphatidae</taxon>
        <taxon>Amphimedon</taxon>
    </lineage>
</organism>
<evidence type="ECO:0000259" key="14">
    <source>
        <dbReference type="PROSITE" id="PS50145"/>
    </source>
</evidence>
<dbReference type="GO" id="GO:0005737">
    <property type="term" value="C:cytoplasm"/>
    <property type="evidence" value="ECO:0007669"/>
    <property type="project" value="UniProtKB-SubCell"/>
</dbReference>
<dbReference type="GO" id="GO:0006915">
    <property type="term" value="P:apoptotic process"/>
    <property type="evidence" value="ECO:0007669"/>
    <property type="project" value="UniProtKB-KW"/>
</dbReference>
<protein>
    <recommendedName>
        <fullName evidence="17">TRAF-type domain-containing protein</fullName>
    </recommendedName>
</protein>
<dbReference type="Gene3D" id="2.60.210.10">
    <property type="entry name" value="Apoptosis, Tumor Necrosis Factor Receptor Associated Protein 2, Chain A"/>
    <property type="match status" value="1"/>
</dbReference>
<evidence type="ECO:0000259" key="13">
    <source>
        <dbReference type="PROSITE" id="PS50144"/>
    </source>
</evidence>
<dbReference type="GO" id="GO:0009898">
    <property type="term" value="C:cytoplasmic side of plasma membrane"/>
    <property type="evidence" value="ECO:0007669"/>
    <property type="project" value="TreeGrafter"/>
</dbReference>
<feature type="coiled-coil region" evidence="12">
    <location>
        <begin position="241"/>
        <end position="279"/>
    </location>
</feature>
<evidence type="ECO:0008006" key="17">
    <source>
        <dbReference type="Google" id="ProtNLM"/>
    </source>
</evidence>
<keyword evidence="2" id="KW-0963">Cytoplasm</keyword>
<dbReference type="PROSITE" id="PS50145">
    <property type="entry name" value="ZF_TRAF"/>
    <property type="match status" value="1"/>
</dbReference>
<keyword evidence="6" id="KW-0677">Repeat</keyword>
<dbReference type="InterPro" id="IPR012227">
    <property type="entry name" value="TNF_rcpt-assoc_TRAF_met"/>
</dbReference>
<evidence type="ECO:0000256" key="11">
    <source>
        <dbReference type="PROSITE-ProRule" id="PRU00207"/>
    </source>
</evidence>
<reference evidence="16" key="1">
    <citation type="journal article" date="2010" name="Nature">
        <title>The Amphimedon queenslandica genome and the evolution of animal complexity.</title>
        <authorList>
            <person name="Srivastava M."/>
            <person name="Simakov O."/>
            <person name="Chapman J."/>
            <person name="Fahey B."/>
            <person name="Gauthier M.E."/>
            <person name="Mitros T."/>
            <person name="Richards G.S."/>
            <person name="Conaco C."/>
            <person name="Dacre M."/>
            <person name="Hellsten U."/>
            <person name="Larroux C."/>
            <person name="Putnam N.H."/>
            <person name="Stanke M."/>
            <person name="Adamska M."/>
            <person name="Darling A."/>
            <person name="Degnan S.M."/>
            <person name="Oakley T.H."/>
            <person name="Plachetzki D.C."/>
            <person name="Zhai Y."/>
            <person name="Adamski M."/>
            <person name="Calcino A."/>
            <person name="Cummins S.F."/>
            <person name="Goodstein D.M."/>
            <person name="Harris C."/>
            <person name="Jackson D.J."/>
            <person name="Leys S.P."/>
            <person name="Shu S."/>
            <person name="Woodcroft B.J."/>
            <person name="Vervoort M."/>
            <person name="Kosik K.S."/>
            <person name="Manning G."/>
            <person name="Degnan B.M."/>
            <person name="Rokhsar D.S."/>
        </authorList>
    </citation>
    <scope>NUCLEOTIDE SEQUENCE [LARGE SCALE GENOMIC DNA]</scope>
</reference>
<evidence type="ECO:0000256" key="10">
    <source>
        <dbReference type="ARBA" id="ARBA00023054"/>
    </source>
</evidence>
<dbReference type="Pfam" id="PF21355">
    <property type="entry name" value="TRAF-mep_MATH"/>
    <property type="match status" value="1"/>
</dbReference>
<dbReference type="GO" id="GO:0042981">
    <property type="term" value="P:regulation of apoptotic process"/>
    <property type="evidence" value="ECO:0007669"/>
    <property type="project" value="InterPro"/>
</dbReference>
<dbReference type="InterPro" id="IPR049342">
    <property type="entry name" value="TRAF1-6_MATH_dom"/>
</dbReference>
<accession>A0AAN0JP65</accession>
<keyword evidence="8 11" id="KW-0862">Zinc</keyword>
<proteinExistence type="predicted"/>
<dbReference type="InterPro" id="IPR013083">
    <property type="entry name" value="Znf_RING/FYVE/PHD"/>
</dbReference>
<evidence type="ECO:0000256" key="8">
    <source>
        <dbReference type="ARBA" id="ARBA00022833"/>
    </source>
</evidence>
<reference evidence="15" key="2">
    <citation type="submission" date="2024-06" db="UniProtKB">
        <authorList>
            <consortium name="EnsemblMetazoa"/>
        </authorList>
    </citation>
    <scope>IDENTIFICATION</scope>
</reference>
<evidence type="ECO:0000256" key="12">
    <source>
        <dbReference type="SAM" id="Coils"/>
    </source>
</evidence>
<keyword evidence="10 12" id="KW-0175">Coiled coil</keyword>
<evidence type="ECO:0000313" key="16">
    <source>
        <dbReference type="Proteomes" id="UP000007879"/>
    </source>
</evidence>
<dbReference type="InterPro" id="IPR002083">
    <property type="entry name" value="MATH/TRAF_dom"/>
</dbReference>
<dbReference type="EnsemblMetazoa" id="XM_020003054.1">
    <property type="protein sequence ID" value="XP_019858613.1"/>
    <property type="gene ID" value="LOC100632088"/>
</dbReference>
<dbReference type="GO" id="GO:0007165">
    <property type="term" value="P:signal transduction"/>
    <property type="evidence" value="ECO:0007669"/>
    <property type="project" value="InterPro"/>
</dbReference>
<feature type="domain" description="MATH" evidence="13">
    <location>
        <begin position="367"/>
        <end position="511"/>
    </location>
</feature>
<evidence type="ECO:0000256" key="5">
    <source>
        <dbReference type="ARBA" id="ARBA00022723"/>
    </source>
</evidence>
<keyword evidence="3" id="KW-1017">Isopeptide bond</keyword>
<dbReference type="GO" id="GO:0005164">
    <property type="term" value="F:tumor necrosis factor receptor binding"/>
    <property type="evidence" value="ECO:0007669"/>
    <property type="project" value="TreeGrafter"/>
</dbReference>
<keyword evidence="4" id="KW-0053">Apoptosis</keyword>
<dbReference type="SUPFAM" id="SSF49599">
    <property type="entry name" value="TRAF domain-like"/>
    <property type="match status" value="3"/>
</dbReference>
<dbReference type="GO" id="GO:0008270">
    <property type="term" value="F:zinc ion binding"/>
    <property type="evidence" value="ECO:0007669"/>
    <property type="project" value="UniProtKB-KW"/>
</dbReference>
<sequence length="540" mass="61584">MPGYDLKINGEYARIESLQCSSCELILKDAIQNEDGQRFCKSCWEEAISSSSKAQKLGINPKEEIHPDIAVRREIDRLPVLCENYENGCDWTGKLKDHEHDHKAICEYKTMRCPLGCGKRIPLGKLRKHEKEECPFRQVRCQYCRSELLAGDYDDHLLNCPNAPYTCGHCHTEMPRSEMVSHMLLNCREQLSCSGCQQQIHKSLSKHPNPISHLENDQVFMHLQMLGLAMKRLETHFNVALKDIKKELTEIDESNSKFKDKMINESSSLTKQVKQLEERLKGEPSNRIIIELQGEVTKLAERVSKVESGASYRPLNQGYDDMSTSDSKMGGSIEHKLAEQERTSGMLKVHLSELELQLQASLASTYNGSFLWRIPDVKRRKRDAIEGKITSIYSPPFYTGRNGYKMCIRAYLNGDGIGYNTHLSIFFVLMKGEYDPLLKWPFDFKVSLIMVDQDHKRHIVQTFKPSPSSSSFQRPKSDMNIASGCPKFAELKILDNESYVKEDVMLLPKADQQDIGMSSIPVRPLSVYAHFGDNSSLKCS</sequence>
<dbReference type="Gene3D" id="3.30.40.10">
    <property type="entry name" value="Zinc/RING finger domain, C3HC4 (zinc finger)"/>
    <property type="match status" value="2"/>
</dbReference>
<evidence type="ECO:0000256" key="4">
    <source>
        <dbReference type="ARBA" id="ARBA00022703"/>
    </source>
</evidence>
<evidence type="ECO:0000256" key="7">
    <source>
        <dbReference type="ARBA" id="ARBA00022771"/>
    </source>
</evidence>
<feature type="domain" description="TRAF-type" evidence="14">
    <location>
        <begin position="102"/>
        <end position="148"/>
    </location>
</feature>
<evidence type="ECO:0000313" key="15">
    <source>
        <dbReference type="EnsemblMetazoa" id="XP_019858613.1"/>
    </source>
</evidence>
<dbReference type="AlphaFoldDB" id="A0AAN0JP65"/>
<dbReference type="PROSITE" id="PS50144">
    <property type="entry name" value="MATH"/>
    <property type="match status" value="1"/>
</dbReference>
<dbReference type="InterPro" id="IPR008974">
    <property type="entry name" value="TRAF-like"/>
</dbReference>
<dbReference type="Proteomes" id="UP000007879">
    <property type="component" value="Unassembled WGS sequence"/>
</dbReference>
<dbReference type="Pfam" id="PF02176">
    <property type="entry name" value="zf-TRAF"/>
    <property type="match status" value="1"/>
</dbReference>
<keyword evidence="9" id="KW-0832">Ubl conjugation</keyword>
<dbReference type="InterPro" id="IPR001293">
    <property type="entry name" value="Znf_TRAF"/>
</dbReference>
<dbReference type="SMART" id="SM00061">
    <property type="entry name" value="MATH"/>
    <property type="match status" value="1"/>
</dbReference>
<keyword evidence="7 11" id="KW-0863">Zinc-finger</keyword>
<evidence type="ECO:0000256" key="1">
    <source>
        <dbReference type="ARBA" id="ARBA00004496"/>
    </source>
</evidence>
<evidence type="ECO:0000256" key="2">
    <source>
        <dbReference type="ARBA" id="ARBA00022490"/>
    </source>
</evidence>
<keyword evidence="16" id="KW-1185">Reference proteome</keyword>
<dbReference type="PANTHER" id="PTHR10131:SF138">
    <property type="entry name" value="RE66324P"/>
    <property type="match status" value="1"/>
</dbReference>
<dbReference type="FunFam" id="2.60.210.10:FF:000001">
    <property type="entry name" value="TNF receptor-associated factor"/>
    <property type="match status" value="1"/>
</dbReference>
<evidence type="ECO:0000256" key="6">
    <source>
        <dbReference type="ARBA" id="ARBA00022737"/>
    </source>
</evidence>
<comment type="subcellular location">
    <subcellularLocation>
        <location evidence="1">Cytoplasm</location>
    </subcellularLocation>
</comment>
<dbReference type="PIRSF" id="PIRSF015614">
    <property type="entry name" value="TRAF"/>
    <property type="match status" value="1"/>
</dbReference>
<gene>
    <name evidence="15" type="primary">100632088</name>
</gene>
<dbReference type="GO" id="GO:0043122">
    <property type="term" value="P:regulation of canonical NF-kappaB signal transduction"/>
    <property type="evidence" value="ECO:0007669"/>
    <property type="project" value="TreeGrafter"/>
</dbReference>
<evidence type="ECO:0000256" key="3">
    <source>
        <dbReference type="ARBA" id="ARBA00022499"/>
    </source>
</evidence>